<dbReference type="Gene3D" id="3.10.450.530">
    <property type="entry name" value="Ribonuclease toxin, BrnT, of type II toxin-antitoxin system"/>
    <property type="match status" value="1"/>
</dbReference>
<gene>
    <name evidence="1" type="ORF">HDF16_006324</name>
</gene>
<organism evidence="1 2">
    <name type="scientific">Granulicella aggregans</name>
    <dbReference type="NCBI Taxonomy" id="474949"/>
    <lineage>
        <taxon>Bacteria</taxon>
        <taxon>Pseudomonadati</taxon>
        <taxon>Acidobacteriota</taxon>
        <taxon>Terriglobia</taxon>
        <taxon>Terriglobales</taxon>
        <taxon>Acidobacteriaceae</taxon>
        <taxon>Granulicella</taxon>
    </lineage>
</organism>
<dbReference type="InterPro" id="IPR038573">
    <property type="entry name" value="BrnT_sf"/>
</dbReference>
<reference evidence="1 2" key="1">
    <citation type="submission" date="2020-08" db="EMBL/GenBank/DDBJ databases">
        <title>Genomic Encyclopedia of Type Strains, Phase IV (KMG-V): Genome sequencing to study the core and pangenomes of soil and plant-associated prokaryotes.</title>
        <authorList>
            <person name="Whitman W."/>
        </authorList>
    </citation>
    <scope>NUCLEOTIDE SEQUENCE [LARGE SCALE GENOMIC DNA]</scope>
    <source>
        <strain evidence="1 2">M8UP14</strain>
    </source>
</reference>
<evidence type="ECO:0000313" key="2">
    <source>
        <dbReference type="Proteomes" id="UP000540989"/>
    </source>
</evidence>
<sequence>MRFDFDPEKSKRLKANPERGIGFEEAKALFESEYITDRRSDDPEQFRAIGWVSGTLYSVIYEVREDADGELYHLVTLWKATKEERRAYAENIE</sequence>
<dbReference type="EMBL" id="JACHIP010000056">
    <property type="protein sequence ID" value="MBB5061588.1"/>
    <property type="molecule type" value="Genomic_DNA"/>
</dbReference>
<name>A0A7W7ZKW0_9BACT</name>
<dbReference type="RefSeq" id="WP_184224534.1">
    <property type="nucleotide sequence ID" value="NZ_JACHIP010000056.1"/>
</dbReference>
<accession>A0A7W7ZKW0</accession>
<dbReference type="AlphaFoldDB" id="A0A7W7ZKW0"/>
<proteinExistence type="predicted"/>
<protein>
    <submittedName>
        <fullName evidence="1">Uncharacterized DUF497 family protein</fullName>
    </submittedName>
</protein>
<comment type="caution">
    <text evidence="1">The sequence shown here is derived from an EMBL/GenBank/DDBJ whole genome shotgun (WGS) entry which is preliminary data.</text>
</comment>
<evidence type="ECO:0000313" key="1">
    <source>
        <dbReference type="EMBL" id="MBB5061588.1"/>
    </source>
</evidence>
<keyword evidence="2" id="KW-1185">Reference proteome</keyword>
<dbReference type="Proteomes" id="UP000540989">
    <property type="component" value="Unassembled WGS sequence"/>
</dbReference>